<protein>
    <recommendedName>
        <fullName evidence="4">Tellurium resistance protein</fullName>
    </recommendedName>
</protein>
<keyword evidence="1" id="KW-0812">Transmembrane</keyword>
<gene>
    <name evidence="2" type="ORF">GCM10022404_26420</name>
</gene>
<evidence type="ECO:0000256" key="1">
    <source>
        <dbReference type="SAM" id="Phobius"/>
    </source>
</evidence>
<evidence type="ECO:0008006" key="4">
    <source>
        <dbReference type="Google" id="ProtNLM"/>
    </source>
</evidence>
<name>A0ABP7KH19_9RHOB</name>
<feature type="transmembrane region" description="Helical" evidence="1">
    <location>
        <begin position="37"/>
        <end position="53"/>
    </location>
</feature>
<proteinExistence type="predicted"/>
<reference evidence="3" key="1">
    <citation type="journal article" date="2019" name="Int. J. Syst. Evol. Microbiol.">
        <title>The Global Catalogue of Microorganisms (GCM) 10K type strain sequencing project: providing services to taxonomists for standard genome sequencing and annotation.</title>
        <authorList>
            <consortium name="The Broad Institute Genomics Platform"/>
            <consortium name="The Broad Institute Genome Sequencing Center for Infectious Disease"/>
            <person name="Wu L."/>
            <person name="Ma J."/>
        </authorList>
    </citation>
    <scope>NUCLEOTIDE SEQUENCE [LARGE SCALE GENOMIC DNA]</scope>
    <source>
        <strain evidence="3">JCM 17190</strain>
    </source>
</reference>
<keyword evidence="3" id="KW-1185">Reference proteome</keyword>
<dbReference type="InterPro" id="IPR047784">
    <property type="entry name" value="TrgA"/>
</dbReference>
<dbReference type="Proteomes" id="UP001399917">
    <property type="component" value="Unassembled WGS sequence"/>
</dbReference>
<sequence>MPTGPKLVAALWFALLGWFAAELVKPYLPDGTQVRNMSLIAAGFGGLVGWVFMGRRAGDTIQAAYAYGLSSSVLLSFWTIGYFALETMLKRALDKRYNGAVEALLGMIDTMAEYALYVVARPDVAITLVIGGLFGGWLTEKAADRWA</sequence>
<accession>A0ABP7KH19</accession>
<keyword evidence="1" id="KW-1133">Transmembrane helix</keyword>
<feature type="transmembrane region" description="Helical" evidence="1">
    <location>
        <begin position="114"/>
        <end position="138"/>
    </location>
</feature>
<keyword evidence="1" id="KW-0472">Membrane</keyword>
<evidence type="ECO:0000313" key="3">
    <source>
        <dbReference type="Proteomes" id="UP001399917"/>
    </source>
</evidence>
<evidence type="ECO:0000313" key="2">
    <source>
        <dbReference type="EMBL" id="GAA3875360.1"/>
    </source>
</evidence>
<feature type="transmembrane region" description="Helical" evidence="1">
    <location>
        <begin position="65"/>
        <end position="85"/>
    </location>
</feature>
<organism evidence="2 3">
    <name type="scientific">Celeribacter arenosi</name>
    <dbReference type="NCBI Taxonomy" id="792649"/>
    <lineage>
        <taxon>Bacteria</taxon>
        <taxon>Pseudomonadati</taxon>
        <taxon>Pseudomonadota</taxon>
        <taxon>Alphaproteobacteria</taxon>
        <taxon>Rhodobacterales</taxon>
        <taxon>Roseobacteraceae</taxon>
        <taxon>Celeribacter</taxon>
    </lineage>
</organism>
<dbReference type="NCBIfam" id="NF033773">
    <property type="entry name" value="tellur_TrgA"/>
    <property type="match status" value="1"/>
</dbReference>
<dbReference type="EMBL" id="BAABDF010000007">
    <property type="protein sequence ID" value="GAA3875360.1"/>
    <property type="molecule type" value="Genomic_DNA"/>
</dbReference>
<dbReference type="RefSeq" id="WP_344847803.1">
    <property type="nucleotide sequence ID" value="NZ_BAABDF010000007.1"/>
</dbReference>
<comment type="caution">
    <text evidence="2">The sequence shown here is derived from an EMBL/GenBank/DDBJ whole genome shotgun (WGS) entry which is preliminary data.</text>
</comment>